<keyword evidence="1" id="KW-1133">Transmembrane helix</keyword>
<gene>
    <name evidence="2" type="ORF">AVEN_134599_1</name>
</gene>
<keyword evidence="3" id="KW-1185">Reference proteome</keyword>
<protein>
    <submittedName>
        <fullName evidence="2">Uncharacterized protein</fullName>
    </submittedName>
</protein>
<keyword evidence="1" id="KW-0472">Membrane</keyword>
<name>A0A4Y2KQF1_ARAVE</name>
<evidence type="ECO:0000256" key="1">
    <source>
        <dbReference type="SAM" id="Phobius"/>
    </source>
</evidence>
<reference evidence="2 3" key="1">
    <citation type="journal article" date="2019" name="Sci. Rep.">
        <title>Orb-weaving spider Araneus ventricosus genome elucidates the spidroin gene catalogue.</title>
        <authorList>
            <person name="Kono N."/>
            <person name="Nakamura H."/>
            <person name="Ohtoshi R."/>
            <person name="Moran D.A.P."/>
            <person name="Shinohara A."/>
            <person name="Yoshida Y."/>
            <person name="Fujiwara M."/>
            <person name="Mori M."/>
            <person name="Tomita M."/>
            <person name="Arakawa K."/>
        </authorList>
    </citation>
    <scope>NUCLEOTIDE SEQUENCE [LARGE SCALE GENOMIC DNA]</scope>
</reference>
<comment type="caution">
    <text evidence="2">The sequence shown here is derived from an EMBL/GenBank/DDBJ whole genome shotgun (WGS) entry which is preliminary data.</text>
</comment>
<dbReference type="Proteomes" id="UP000499080">
    <property type="component" value="Unassembled WGS sequence"/>
</dbReference>
<accession>A0A4Y2KQF1</accession>
<keyword evidence="1" id="KW-0812">Transmembrane</keyword>
<evidence type="ECO:0000313" key="2">
    <source>
        <dbReference type="EMBL" id="GBN04575.1"/>
    </source>
</evidence>
<proteinExistence type="predicted"/>
<evidence type="ECO:0000313" key="3">
    <source>
        <dbReference type="Proteomes" id="UP000499080"/>
    </source>
</evidence>
<feature type="transmembrane region" description="Helical" evidence="1">
    <location>
        <begin position="111"/>
        <end position="130"/>
    </location>
</feature>
<dbReference type="AlphaFoldDB" id="A0A4Y2KQF1"/>
<dbReference type="EMBL" id="BGPR01004896">
    <property type="protein sequence ID" value="GBN04575.1"/>
    <property type="molecule type" value="Genomic_DNA"/>
</dbReference>
<organism evidence="2 3">
    <name type="scientific">Araneus ventricosus</name>
    <name type="common">Orbweaver spider</name>
    <name type="synonym">Epeira ventricosa</name>
    <dbReference type="NCBI Taxonomy" id="182803"/>
    <lineage>
        <taxon>Eukaryota</taxon>
        <taxon>Metazoa</taxon>
        <taxon>Ecdysozoa</taxon>
        <taxon>Arthropoda</taxon>
        <taxon>Chelicerata</taxon>
        <taxon>Arachnida</taxon>
        <taxon>Araneae</taxon>
        <taxon>Araneomorphae</taxon>
        <taxon>Entelegynae</taxon>
        <taxon>Araneoidea</taxon>
        <taxon>Araneidae</taxon>
        <taxon>Araneus</taxon>
    </lineage>
</organism>
<dbReference type="OrthoDB" id="10453639at2759"/>
<sequence>MRTIYQRDCSPLGFLACLHKMAYTAFHSSVKKTYWLWMTPVHRLEPQFDIALHQPNKPSSASKFSNEEVAVSVKQKYLRNSRCTAHTFDLSFVQCDIKNYNEHKGRNMDSISTLIFAALLLTSAILLILFTSKFITKLIFVRSLDSPFACLQHASPDIRLYIAMTPGQHPYFRVLEEYEQKLESFAAIEDVQERKEKQIPML</sequence>